<dbReference type="Proteomes" id="UP000535078">
    <property type="component" value="Unassembled WGS sequence"/>
</dbReference>
<dbReference type="InterPro" id="IPR056079">
    <property type="entry name" value="DUF7662"/>
</dbReference>
<protein>
    <recommendedName>
        <fullName evidence="1">DUF7662 domain-containing protein</fullName>
    </recommendedName>
</protein>
<comment type="caution">
    <text evidence="2">The sequence shown here is derived from an EMBL/GenBank/DDBJ whole genome shotgun (WGS) entry which is preliminary data.</text>
</comment>
<name>A0A7X5XRA2_9SPHN</name>
<gene>
    <name evidence="2" type="ORF">GGR90_001679</name>
</gene>
<evidence type="ECO:0000259" key="1">
    <source>
        <dbReference type="Pfam" id="PF24698"/>
    </source>
</evidence>
<organism evidence="2 3">
    <name type="scientific">Sphingopyxis italica</name>
    <dbReference type="NCBI Taxonomy" id="1129133"/>
    <lineage>
        <taxon>Bacteria</taxon>
        <taxon>Pseudomonadati</taxon>
        <taxon>Pseudomonadota</taxon>
        <taxon>Alphaproteobacteria</taxon>
        <taxon>Sphingomonadales</taxon>
        <taxon>Sphingomonadaceae</taxon>
        <taxon>Sphingopyxis</taxon>
    </lineage>
</organism>
<evidence type="ECO:0000313" key="2">
    <source>
        <dbReference type="EMBL" id="NJB89504.1"/>
    </source>
</evidence>
<dbReference type="RefSeq" id="WP_167920990.1">
    <property type="nucleotide sequence ID" value="NZ_JAATIT010000002.1"/>
</dbReference>
<feature type="domain" description="DUF7662" evidence="1">
    <location>
        <begin position="4"/>
        <end position="81"/>
    </location>
</feature>
<reference evidence="2 3" key="1">
    <citation type="submission" date="2020-03" db="EMBL/GenBank/DDBJ databases">
        <title>Genomic Encyclopedia of Type Strains, Phase IV (KMG-IV): sequencing the most valuable type-strain genomes for metagenomic binning, comparative biology and taxonomic classification.</title>
        <authorList>
            <person name="Goeker M."/>
        </authorList>
    </citation>
    <scope>NUCLEOTIDE SEQUENCE [LARGE SCALE GENOMIC DNA]</scope>
    <source>
        <strain evidence="2 3">DSM 25229</strain>
    </source>
</reference>
<keyword evidence="3" id="KW-1185">Reference proteome</keyword>
<sequence length="82" mass="9352">MAKYDPLADYLARSDKVRVSLTFDQIGELVGGLPPTAYEKNEWWANEDVRTTRHAQCKSWQRAGYKVSVDRCARIATFARTA</sequence>
<evidence type="ECO:0000313" key="3">
    <source>
        <dbReference type="Proteomes" id="UP000535078"/>
    </source>
</evidence>
<dbReference type="Pfam" id="PF24698">
    <property type="entry name" value="DUF7662"/>
    <property type="match status" value="1"/>
</dbReference>
<dbReference type="EMBL" id="JAATIT010000002">
    <property type="protein sequence ID" value="NJB89504.1"/>
    <property type="molecule type" value="Genomic_DNA"/>
</dbReference>
<dbReference type="AlphaFoldDB" id="A0A7X5XRA2"/>
<accession>A0A7X5XRA2</accession>
<proteinExistence type="predicted"/>